<dbReference type="AlphaFoldDB" id="A0A1E5H578"/>
<name>A0A1E5H578_9ENTE</name>
<reference evidence="2" key="1">
    <citation type="submission" date="2016-09" db="EMBL/GenBank/DDBJ databases">
        <authorList>
            <person name="Gulvik C.A."/>
        </authorList>
    </citation>
    <scope>NUCLEOTIDE SEQUENCE [LARGE SCALE GENOMIC DNA]</scope>
    <source>
        <strain evidence="2">LMG 26676</strain>
    </source>
</reference>
<dbReference type="EMBL" id="MIKC01000042">
    <property type="protein sequence ID" value="OEG20119.1"/>
    <property type="molecule type" value="Genomic_DNA"/>
</dbReference>
<dbReference type="RefSeq" id="WP_069641437.1">
    <property type="nucleotide sequence ID" value="NZ_JAFBEZ010000008.1"/>
</dbReference>
<dbReference type="OrthoDB" id="2183642at2"/>
<evidence type="ECO:0000313" key="2">
    <source>
        <dbReference type="Proteomes" id="UP000094469"/>
    </source>
</evidence>
<organism evidence="1 2">
    <name type="scientific">Enterococcus ureilyticus</name>
    <dbReference type="NCBI Taxonomy" id="1131292"/>
    <lineage>
        <taxon>Bacteria</taxon>
        <taxon>Bacillati</taxon>
        <taxon>Bacillota</taxon>
        <taxon>Bacilli</taxon>
        <taxon>Lactobacillales</taxon>
        <taxon>Enterococcaceae</taxon>
        <taxon>Enterococcus</taxon>
    </lineage>
</organism>
<proteinExistence type="predicted"/>
<gene>
    <name evidence="1" type="ORF">BCR24_09350</name>
</gene>
<comment type="caution">
    <text evidence="1">The sequence shown here is derived from an EMBL/GenBank/DDBJ whole genome shotgun (WGS) entry which is preliminary data.</text>
</comment>
<protein>
    <submittedName>
        <fullName evidence="1">Uncharacterized protein</fullName>
    </submittedName>
</protein>
<dbReference type="Proteomes" id="UP000094469">
    <property type="component" value="Unassembled WGS sequence"/>
</dbReference>
<keyword evidence="2" id="KW-1185">Reference proteome</keyword>
<evidence type="ECO:0000313" key="1">
    <source>
        <dbReference type="EMBL" id="OEG20119.1"/>
    </source>
</evidence>
<accession>A0A1E5H578</accession>
<sequence length="203" mass="24082">MNDREKILKEFTRPRNWSIRDEIAKIQVLKYKENLTAENHVQQVKRSIQEWIIKEKPNKLMIADNLPILVSDMNKEEVKKEIMKRSGEKEKYHYLWVSFRDNGMIVTIGRTSFSKKSGYGDLFDPFDIFGTGTQKLIVTFLIDSEEAKKEMERINAKMNSFTTYALIIPVNSDESKIVNNLERQLGEYLIKRYPVFNYYSHNW</sequence>